<feature type="domain" description="DUF3592" evidence="2">
    <location>
        <begin position="39"/>
        <end position="107"/>
    </location>
</feature>
<sequence>MPPDILFPLVLGVVGVVTALVGGGLGIGARRFRRRAERVEGEVVRLRPSRSRNGRIVYHPTVRFTTVYGQRVEAESPLGGTPPPAMPGDKVPVLYDPARPTRVRIDNATGNGFLAGMIFLGTALAILSAALLTLLRA</sequence>
<dbReference type="Pfam" id="PF12158">
    <property type="entry name" value="DUF3592"/>
    <property type="match status" value="1"/>
</dbReference>
<keyword evidence="1" id="KW-0472">Membrane</keyword>
<proteinExistence type="predicted"/>
<evidence type="ECO:0000313" key="3">
    <source>
        <dbReference type="EMBL" id="GII31403.1"/>
    </source>
</evidence>
<accession>A0A8J3TQR9</accession>
<evidence type="ECO:0000256" key="1">
    <source>
        <dbReference type="SAM" id="Phobius"/>
    </source>
</evidence>
<reference evidence="3 4" key="1">
    <citation type="submission" date="2021-01" db="EMBL/GenBank/DDBJ databases">
        <title>Whole genome shotgun sequence of Planotetraspora mira NBRC 15435.</title>
        <authorList>
            <person name="Komaki H."/>
            <person name="Tamura T."/>
        </authorList>
    </citation>
    <scope>NUCLEOTIDE SEQUENCE [LARGE SCALE GENOMIC DNA]</scope>
    <source>
        <strain evidence="3 4">NBRC 15435</strain>
    </source>
</reference>
<dbReference type="Proteomes" id="UP000650628">
    <property type="component" value="Unassembled WGS sequence"/>
</dbReference>
<name>A0A8J3TQR9_9ACTN</name>
<feature type="transmembrane region" description="Helical" evidence="1">
    <location>
        <begin position="6"/>
        <end position="28"/>
    </location>
</feature>
<evidence type="ECO:0000313" key="4">
    <source>
        <dbReference type="Proteomes" id="UP000650628"/>
    </source>
</evidence>
<protein>
    <recommendedName>
        <fullName evidence="2">DUF3592 domain-containing protein</fullName>
    </recommendedName>
</protein>
<evidence type="ECO:0000259" key="2">
    <source>
        <dbReference type="Pfam" id="PF12158"/>
    </source>
</evidence>
<dbReference type="InterPro" id="IPR021994">
    <property type="entry name" value="DUF3592"/>
</dbReference>
<organism evidence="3 4">
    <name type="scientific">Planotetraspora mira</name>
    <dbReference type="NCBI Taxonomy" id="58121"/>
    <lineage>
        <taxon>Bacteria</taxon>
        <taxon>Bacillati</taxon>
        <taxon>Actinomycetota</taxon>
        <taxon>Actinomycetes</taxon>
        <taxon>Streptosporangiales</taxon>
        <taxon>Streptosporangiaceae</taxon>
        <taxon>Planotetraspora</taxon>
    </lineage>
</organism>
<comment type="caution">
    <text evidence="3">The sequence shown here is derived from an EMBL/GenBank/DDBJ whole genome shotgun (WGS) entry which is preliminary data.</text>
</comment>
<gene>
    <name evidence="3" type="ORF">Pmi06nite_48450</name>
</gene>
<feature type="transmembrane region" description="Helical" evidence="1">
    <location>
        <begin position="112"/>
        <end position="135"/>
    </location>
</feature>
<dbReference type="AlphaFoldDB" id="A0A8J3TQR9"/>
<dbReference type="RefSeq" id="WP_203955336.1">
    <property type="nucleotide sequence ID" value="NZ_BOOO01000026.1"/>
</dbReference>
<keyword evidence="4" id="KW-1185">Reference proteome</keyword>
<keyword evidence="1" id="KW-1133">Transmembrane helix</keyword>
<dbReference type="EMBL" id="BOOO01000026">
    <property type="protein sequence ID" value="GII31403.1"/>
    <property type="molecule type" value="Genomic_DNA"/>
</dbReference>
<keyword evidence="1" id="KW-0812">Transmembrane</keyword>